<organism evidence="1 2">
    <name type="scientific">Haloarchaeobius iranensis</name>
    <dbReference type="NCBI Taxonomy" id="996166"/>
    <lineage>
        <taxon>Archaea</taxon>
        <taxon>Methanobacteriati</taxon>
        <taxon>Methanobacteriota</taxon>
        <taxon>Stenosarchaea group</taxon>
        <taxon>Halobacteria</taxon>
        <taxon>Halobacteriales</taxon>
        <taxon>Halorubellaceae</taxon>
        <taxon>Haloarchaeobius</taxon>
    </lineage>
</organism>
<dbReference type="STRING" id="996166.SAMN05192554_107198"/>
<name>A0A1G9W768_9EURY</name>
<dbReference type="Proteomes" id="UP000199370">
    <property type="component" value="Unassembled WGS sequence"/>
</dbReference>
<dbReference type="AlphaFoldDB" id="A0A1G9W768"/>
<gene>
    <name evidence="1" type="ORF">SAMN05192554_107198</name>
</gene>
<reference evidence="1 2" key="1">
    <citation type="submission" date="2016-10" db="EMBL/GenBank/DDBJ databases">
        <authorList>
            <person name="de Groot N.N."/>
        </authorList>
    </citation>
    <scope>NUCLEOTIDE SEQUENCE [LARGE SCALE GENOMIC DNA]</scope>
    <source>
        <strain evidence="2">EB21,IBRC-M 10013,KCTC 4048</strain>
    </source>
</reference>
<dbReference type="EMBL" id="FNIA01000007">
    <property type="protein sequence ID" value="SDM80384.1"/>
    <property type="molecule type" value="Genomic_DNA"/>
</dbReference>
<protein>
    <submittedName>
        <fullName evidence="1">Uncharacterized protein</fullName>
    </submittedName>
</protein>
<accession>A0A1G9W768</accession>
<keyword evidence="2" id="KW-1185">Reference proteome</keyword>
<dbReference type="RefSeq" id="WP_175526418.1">
    <property type="nucleotide sequence ID" value="NZ_FNIA01000007.1"/>
</dbReference>
<evidence type="ECO:0000313" key="1">
    <source>
        <dbReference type="EMBL" id="SDM80384.1"/>
    </source>
</evidence>
<evidence type="ECO:0000313" key="2">
    <source>
        <dbReference type="Proteomes" id="UP000199370"/>
    </source>
</evidence>
<proteinExistence type="predicted"/>
<sequence length="56" mass="6521">MASLKNASTSRYFYLLRVDREHHRTDDEPDRCDYCGDTITEQHQRCPALDYGGCLP</sequence>